<feature type="chain" id="PRO_5032901521" evidence="1">
    <location>
        <begin position="22"/>
        <end position="141"/>
    </location>
</feature>
<dbReference type="Gene3D" id="2.40.128.520">
    <property type="match status" value="1"/>
</dbReference>
<organism evidence="3 4">
    <name type="scientific">Pseudomonas orientalis</name>
    <dbReference type="NCBI Taxonomy" id="76758"/>
    <lineage>
        <taxon>Bacteria</taxon>
        <taxon>Pseudomonadati</taxon>
        <taxon>Pseudomonadota</taxon>
        <taxon>Gammaproteobacteria</taxon>
        <taxon>Pseudomonadales</taxon>
        <taxon>Pseudomonadaceae</taxon>
        <taxon>Pseudomonas</taxon>
    </lineage>
</organism>
<evidence type="ECO:0000313" key="4">
    <source>
        <dbReference type="Proteomes" id="UP000183653"/>
    </source>
</evidence>
<dbReference type="Proteomes" id="UP000183653">
    <property type="component" value="Chromosome I"/>
</dbReference>
<feature type="signal peptide" evidence="1">
    <location>
        <begin position="1"/>
        <end position="21"/>
    </location>
</feature>
<gene>
    <name evidence="3" type="ORF">SAMN04490197_0180</name>
</gene>
<dbReference type="RefSeq" id="WP_003173760.1">
    <property type="nucleotide sequence ID" value="NZ_JYLM01000011.1"/>
</dbReference>
<keyword evidence="1" id="KW-0732">Signal</keyword>
<dbReference type="EMBL" id="LT629782">
    <property type="protein sequence ID" value="SDT87174.1"/>
    <property type="molecule type" value="Genomic_DNA"/>
</dbReference>
<dbReference type="OrthoDB" id="9130527at2"/>
<dbReference type="Pfam" id="PF09917">
    <property type="entry name" value="DUF2147"/>
    <property type="match status" value="1"/>
</dbReference>
<dbReference type="PANTHER" id="PTHR36919">
    <property type="entry name" value="BLR1215 PROTEIN"/>
    <property type="match status" value="1"/>
</dbReference>
<proteinExistence type="predicted"/>
<evidence type="ECO:0000313" key="3">
    <source>
        <dbReference type="EMBL" id="SDT87174.1"/>
    </source>
</evidence>
<dbReference type="PANTHER" id="PTHR36919:SF2">
    <property type="entry name" value="BLL6627 PROTEIN"/>
    <property type="match status" value="1"/>
</dbReference>
<dbReference type="AlphaFoldDB" id="A0A1H2DWJ2"/>
<reference evidence="3 4" key="1">
    <citation type="submission" date="2016-10" db="EMBL/GenBank/DDBJ databases">
        <authorList>
            <person name="Varghese N."/>
            <person name="Submissions S."/>
        </authorList>
    </citation>
    <scope>NUCLEOTIDE SEQUENCE [LARGE SCALE GENOMIC DNA]</scope>
    <source>
        <strain evidence="3 4">BS2775</strain>
    </source>
</reference>
<keyword evidence="4" id="KW-1185">Reference proteome</keyword>
<protein>
    <submittedName>
        <fullName evidence="3">Uncharacterized conserved protein, DUF2147 family</fullName>
    </submittedName>
</protein>
<evidence type="ECO:0000259" key="2">
    <source>
        <dbReference type="Pfam" id="PF09917"/>
    </source>
</evidence>
<dbReference type="InterPro" id="IPR019223">
    <property type="entry name" value="DUF2147"/>
</dbReference>
<name>A0A1H2DWJ2_9PSED</name>
<accession>A0A1H2DWJ2</accession>
<feature type="domain" description="DUF2147" evidence="2">
    <location>
        <begin position="30"/>
        <end position="129"/>
    </location>
</feature>
<sequence>MNARQWLFLSLALVCSSSGYAAAGPQEAKGLWLTSEKDAVVKVDDCADKPGALCGKVVWVKDVASTTNDCGVQIMQLERFDQQAWRDGWVFDPRDHKKYKGVVRVKEGILNVRAFVGTEILGKTEQFERIASLPPAPVCTL</sequence>
<evidence type="ECO:0000256" key="1">
    <source>
        <dbReference type="SAM" id="SignalP"/>
    </source>
</evidence>